<dbReference type="Proteomes" id="UP001178507">
    <property type="component" value="Unassembled WGS sequence"/>
</dbReference>
<sequence length="303" mass="33380">MGLFRKLMCLVALTTSVLFWQAAYMLIHWQGSPELMCQRKDSKGLHRISRDLAHFFRSRQLLAHPWVLTMVAALRYGANSVEIGGGMHTMDHDIDLRLVMPGNESFHELMEQLELSMRQAGHWAKAFPCQCGWPIVFGPFPCLIIFGTPTAAGWMQATSFFPNTAPGIATSSLKGTQKRLAAQVVAAVSKILGILAAPLWSMVMVVDLHVSTVEPTAPAGADPLARMLWAGQEWPFPRQGAEVLRSIFTSYLPRLSNVDRGEQIRGQLLGFCDFYRPKGVWAEDLASSAAADEAARACGPLVI</sequence>
<name>A0AA36JP22_9DINO</name>
<dbReference type="EMBL" id="CAUJNA010003726">
    <property type="protein sequence ID" value="CAJ1408538.1"/>
    <property type="molecule type" value="Genomic_DNA"/>
</dbReference>
<organism evidence="1 2">
    <name type="scientific">Effrenium voratum</name>
    <dbReference type="NCBI Taxonomy" id="2562239"/>
    <lineage>
        <taxon>Eukaryota</taxon>
        <taxon>Sar</taxon>
        <taxon>Alveolata</taxon>
        <taxon>Dinophyceae</taxon>
        <taxon>Suessiales</taxon>
        <taxon>Symbiodiniaceae</taxon>
        <taxon>Effrenium</taxon>
    </lineage>
</organism>
<gene>
    <name evidence="1" type="ORF">EVOR1521_LOCUS29925</name>
</gene>
<reference evidence="1" key="1">
    <citation type="submission" date="2023-08" db="EMBL/GenBank/DDBJ databases">
        <authorList>
            <person name="Chen Y."/>
            <person name="Shah S."/>
            <person name="Dougan E. K."/>
            <person name="Thang M."/>
            <person name="Chan C."/>
        </authorList>
    </citation>
    <scope>NUCLEOTIDE SEQUENCE</scope>
</reference>
<keyword evidence="2" id="KW-1185">Reference proteome</keyword>
<evidence type="ECO:0000313" key="2">
    <source>
        <dbReference type="Proteomes" id="UP001178507"/>
    </source>
</evidence>
<evidence type="ECO:0000313" key="1">
    <source>
        <dbReference type="EMBL" id="CAJ1408538.1"/>
    </source>
</evidence>
<dbReference type="AlphaFoldDB" id="A0AA36JP22"/>
<proteinExistence type="predicted"/>
<comment type="caution">
    <text evidence="1">The sequence shown here is derived from an EMBL/GenBank/DDBJ whole genome shotgun (WGS) entry which is preliminary data.</text>
</comment>
<protein>
    <submittedName>
        <fullName evidence="1">Uncharacterized protein</fullName>
    </submittedName>
</protein>
<accession>A0AA36JP22</accession>